<protein>
    <submittedName>
        <fullName evidence="10">Site-specific integrase</fullName>
    </submittedName>
</protein>
<evidence type="ECO:0000256" key="7">
    <source>
        <dbReference type="SAM" id="MobiDB-lite"/>
    </source>
</evidence>
<organism evidence="10 11">
    <name type="scientific">Heliobacterium chlorum</name>
    <dbReference type="NCBI Taxonomy" id="2698"/>
    <lineage>
        <taxon>Bacteria</taxon>
        <taxon>Bacillati</taxon>
        <taxon>Bacillota</taxon>
        <taxon>Clostridia</taxon>
        <taxon>Eubacteriales</taxon>
        <taxon>Heliobacteriaceae</taxon>
        <taxon>Heliobacterium</taxon>
    </lineage>
</organism>
<comment type="similarity">
    <text evidence="2">Belongs to the 'phage' integrase family.</text>
</comment>
<dbReference type="Proteomes" id="UP000617402">
    <property type="component" value="Unassembled WGS sequence"/>
</dbReference>
<evidence type="ECO:0000313" key="10">
    <source>
        <dbReference type="EMBL" id="MBC9784100.1"/>
    </source>
</evidence>
<evidence type="ECO:0000256" key="2">
    <source>
        <dbReference type="ARBA" id="ARBA00008857"/>
    </source>
</evidence>
<feature type="domain" description="Tyr recombinase" evidence="8">
    <location>
        <begin position="193"/>
        <end position="412"/>
    </location>
</feature>
<dbReference type="InterPro" id="IPR004107">
    <property type="entry name" value="Integrase_SAM-like_N"/>
</dbReference>
<sequence>MAPKAPRKAKEPIRKPKRANGEGSLSQLKDGRWQARFWRIDPLTQERKRMAVYGRTKEEAGAKMRKAMHEIETGRFIDPNKITLATWINQWLDTYKKPVLKPSTYALYEMTFRTHIEPTLGKKTLQNLQTAEIQKLINYKAKNGKLDGSGGLSTRNLHLIHQIISGALKQAEKEQKVFRNVADAVELPSIKYTEIQPLTLEQVNNFLDVAKDSRHYAAFLLELTTGLRRGELLALRWADIDLEKGTLKVNQSLSRVAVQEADSKTQLIFQAPKTKKSQRTIKIPPDALKELKIHKVKQAEERLAKGSGYSDQGLVFCGSEGQPIDPRSFTRRYETLLEKAEVPKVSFHALRHTVAVLLIKAGEKVKNVQNLLVTKSSVQRWTFTPIISTTKRWKMYLTECNHSSVKNKKAHRIDGLCLARKVKSNGSTFRKFNVKSIVGISVGINPVLASL</sequence>
<evidence type="ECO:0000259" key="9">
    <source>
        <dbReference type="PROSITE" id="PS51900"/>
    </source>
</evidence>
<dbReference type="PROSITE" id="PS51900">
    <property type="entry name" value="CB"/>
    <property type="match status" value="1"/>
</dbReference>
<dbReference type="InterPro" id="IPR013762">
    <property type="entry name" value="Integrase-like_cat_sf"/>
</dbReference>
<reference evidence="10 11" key="1">
    <citation type="submission" date="2020-07" db="EMBL/GenBank/DDBJ databases">
        <title>Draft whole-genome sequence of Heliobacterium chlorum DSM 3682, type strain.</title>
        <authorList>
            <person name="Kyndt J.A."/>
            <person name="Meyer T.E."/>
            <person name="Imhoff J.F."/>
        </authorList>
    </citation>
    <scope>NUCLEOTIDE SEQUENCE [LARGE SCALE GENOMIC DNA]</scope>
    <source>
        <strain evidence="10 11">DSM 3682</strain>
    </source>
</reference>
<keyword evidence="5" id="KW-0233">DNA recombination</keyword>
<dbReference type="EMBL" id="JACVHF010000004">
    <property type="protein sequence ID" value="MBC9784100.1"/>
    <property type="molecule type" value="Genomic_DNA"/>
</dbReference>
<evidence type="ECO:0000256" key="1">
    <source>
        <dbReference type="ARBA" id="ARBA00003283"/>
    </source>
</evidence>
<dbReference type="InterPro" id="IPR050090">
    <property type="entry name" value="Tyrosine_recombinase_XerCD"/>
</dbReference>
<keyword evidence="4 6" id="KW-0238">DNA-binding</keyword>
<dbReference type="PANTHER" id="PTHR30349:SF41">
    <property type="entry name" value="INTEGRASE_RECOMBINASE PROTEIN MJ0367-RELATED"/>
    <property type="match status" value="1"/>
</dbReference>
<dbReference type="Gene3D" id="1.10.443.10">
    <property type="entry name" value="Intergrase catalytic core"/>
    <property type="match status" value="1"/>
</dbReference>
<dbReference type="InterPro" id="IPR044068">
    <property type="entry name" value="CB"/>
</dbReference>
<gene>
    <name evidence="10" type="ORF">H1S01_06195</name>
</gene>
<comment type="function">
    <text evidence="1">Site-specific tyrosine recombinase, which acts by catalyzing the cutting and rejoining of the recombining DNA molecules.</text>
</comment>
<dbReference type="PROSITE" id="PS51898">
    <property type="entry name" value="TYR_RECOMBINASE"/>
    <property type="match status" value="1"/>
</dbReference>
<accession>A0ABR7SZY4</accession>
<comment type="caution">
    <text evidence="10">The sequence shown here is derived from an EMBL/GenBank/DDBJ whole genome shotgun (WGS) entry which is preliminary data.</text>
</comment>
<proteinExistence type="inferred from homology"/>
<evidence type="ECO:0000256" key="6">
    <source>
        <dbReference type="PROSITE-ProRule" id="PRU01248"/>
    </source>
</evidence>
<feature type="domain" description="Core-binding (CB)" evidence="9">
    <location>
        <begin position="82"/>
        <end position="172"/>
    </location>
</feature>
<evidence type="ECO:0000256" key="3">
    <source>
        <dbReference type="ARBA" id="ARBA00022908"/>
    </source>
</evidence>
<dbReference type="InterPro" id="IPR002104">
    <property type="entry name" value="Integrase_catalytic"/>
</dbReference>
<dbReference type="CDD" id="cd01189">
    <property type="entry name" value="INT_ICEBs1_C_like"/>
    <property type="match status" value="1"/>
</dbReference>
<dbReference type="Pfam" id="PF14659">
    <property type="entry name" value="Phage_int_SAM_3"/>
    <property type="match status" value="1"/>
</dbReference>
<dbReference type="InterPro" id="IPR010998">
    <property type="entry name" value="Integrase_recombinase_N"/>
</dbReference>
<keyword evidence="11" id="KW-1185">Reference proteome</keyword>
<feature type="region of interest" description="Disordered" evidence="7">
    <location>
        <begin position="1"/>
        <end position="27"/>
    </location>
</feature>
<dbReference type="SUPFAM" id="SSF56349">
    <property type="entry name" value="DNA breaking-rejoining enzymes"/>
    <property type="match status" value="1"/>
</dbReference>
<dbReference type="InterPro" id="IPR011010">
    <property type="entry name" value="DNA_brk_join_enz"/>
</dbReference>
<dbReference type="PANTHER" id="PTHR30349">
    <property type="entry name" value="PHAGE INTEGRASE-RELATED"/>
    <property type="match status" value="1"/>
</dbReference>
<evidence type="ECO:0000256" key="4">
    <source>
        <dbReference type="ARBA" id="ARBA00023125"/>
    </source>
</evidence>
<name>A0ABR7SZY4_HELCL</name>
<evidence type="ECO:0000313" key="11">
    <source>
        <dbReference type="Proteomes" id="UP000617402"/>
    </source>
</evidence>
<evidence type="ECO:0000259" key="8">
    <source>
        <dbReference type="PROSITE" id="PS51898"/>
    </source>
</evidence>
<dbReference type="Gene3D" id="1.10.150.130">
    <property type="match status" value="1"/>
</dbReference>
<keyword evidence="3" id="KW-0229">DNA integration</keyword>
<dbReference type="Pfam" id="PF00589">
    <property type="entry name" value="Phage_integrase"/>
    <property type="match status" value="1"/>
</dbReference>
<dbReference type="RefSeq" id="WP_188039232.1">
    <property type="nucleotide sequence ID" value="NZ_JACVHF010000004.1"/>
</dbReference>
<evidence type="ECO:0000256" key="5">
    <source>
        <dbReference type="ARBA" id="ARBA00023172"/>
    </source>
</evidence>